<accession>A0A1V1P8P1</accession>
<dbReference type="PRINTS" id="PR00344">
    <property type="entry name" value="BCTRLSENSOR"/>
</dbReference>
<dbReference type="SMART" id="SM00260">
    <property type="entry name" value="CheW"/>
    <property type="match status" value="1"/>
</dbReference>
<dbReference type="InterPro" id="IPR001789">
    <property type="entry name" value="Sig_transdc_resp-reg_receiver"/>
</dbReference>
<keyword evidence="4" id="KW-0808">Transferase</keyword>
<proteinExistence type="predicted"/>
<dbReference type="PANTHER" id="PTHR43395:SF1">
    <property type="entry name" value="CHEMOTAXIS PROTEIN CHEA"/>
    <property type="match status" value="1"/>
</dbReference>
<evidence type="ECO:0000256" key="5">
    <source>
        <dbReference type="ARBA" id="ARBA00022777"/>
    </source>
</evidence>
<evidence type="ECO:0000259" key="8">
    <source>
        <dbReference type="PROSITE" id="PS50110"/>
    </source>
</evidence>
<dbReference type="SUPFAM" id="SSF52172">
    <property type="entry name" value="CheY-like"/>
    <property type="match status" value="1"/>
</dbReference>
<sequence>MIRLLNNLIIKQFQLRKENDLINTLEEQFRELLAMDDMTGKEHSKDTYPEYTKKMNECLKHIQQLKKDFRLDLALLEANTFELQEEIFTLRMLPMDLIFGSIPKMVEETAMVLDKEIDFTITGHDVMIDKIILEKLNDPIIHLIRNAVDHGIEFPDERIKKGKPKVGTLEIKCYLESGNIIIKITDDGKGVDYDRIREKAIKEHPEQEDEIMMMENASLNAYLFTSGFSTRDVVQELSGRGVGLNIVKYNIENIKGRINLSSEKDKGTEFTLSLPLSLATVEGFFITSAGEKFLIPSTYVKEVLIVKKDQHVPLGQKHVIILRDKIIPIYYLSVLLAKKDAPEEDESEKRFIMVIESLGNMIGIVVDSIIQYASLIYKPLPPNLNKLKLIQGIVFDESYNIINILFIPEVMERFRRMRPRVEKTSYPTKNTQEKTILVVDDSYSTREIERSILEVENYKVVTASNGKEALEKLSTNPIDLVISDINMPIMNGLELVENIRKTSNFSSMPVVVVSSEEDPDIRKRFTRLGVASQIVKSDFERGNLVQTVQEVIGVAR</sequence>
<gene>
    <name evidence="10" type="ORF">OMM_02647</name>
</gene>
<dbReference type="PROSITE" id="PS50851">
    <property type="entry name" value="CHEW"/>
    <property type="match status" value="1"/>
</dbReference>
<dbReference type="InterPro" id="IPR051315">
    <property type="entry name" value="Bact_Chemotaxis_CheA"/>
</dbReference>
<dbReference type="SMART" id="SM00387">
    <property type="entry name" value="HATPase_c"/>
    <property type="match status" value="1"/>
</dbReference>
<dbReference type="PANTHER" id="PTHR43395">
    <property type="entry name" value="SENSOR HISTIDINE KINASE CHEA"/>
    <property type="match status" value="1"/>
</dbReference>
<dbReference type="InterPro" id="IPR036890">
    <property type="entry name" value="HATPase_C_sf"/>
</dbReference>
<dbReference type="Gene3D" id="2.40.50.180">
    <property type="entry name" value="CheA-289, Domain 4"/>
    <property type="match status" value="1"/>
</dbReference>
<feature type="modified residue" description="4-aspartylphosphate" evidence="6">
    <location>
        <position position="484"/>
    </location>
</feature>
<organism evidence="10 11">
    <name type="scientific">Candidatus Magnetoglobus multicellularis str. Araruama</name>
    <dbReference type="NCBI Taxonomy" id="890399"/>
    <lineage>
        <taxon>Bacteria</taxon>
        <taxon>Pseudomonadati</taxon>
        <taxon>Thermodesulfobacteriota</taxon>
        <taxon>Desulfobacteria</taxon>
        <taxon>Desulfobacterales</taxon>
        <taxon>Desulfobacteraceae</taxon>
        <taxon>Candidatus Magnetoglobus</taxon>
    </lineage>
</organism>
<dbReference type="InterPro" id="IPR003594">
    <property type="entry name" value="HATPase_dom"/>
</dbReference>
<evidence type="ECO:0000256" key="3">
    <source>
        <dbReference type="ARBA" id="ARBA00022553"/>
    </source>
</evidence>
<dbReference type="Gene3D" id="2.30.30.40">
    <property type="entry name" value="SH3 Domains"/>
    <property type="match status" value="1"/>
</dbReference>
<dbReference type="InterPro" id="IPR004358">
    <property type="entry name" value="Sig_transdc_His_kin-like_C"/>
</dbReference>
<dbReference type="InterPro" id="IPR011006">
    <property type="entry name" value="CheY-like_superfamily"/>
</dbReference>
<dbReference type="InterPro" id="IPR036061">
    <property type="entry name" value="CheW-like_dom_sf"/>
</dbReference>
<evidence type="ECO:0000256" key="6">
    <source>
        <dbReference type="PROSITE-ProRule" id="PRU00169"/>
    </source>
</evidence>
<dbReference type="Gene3D" id="3.30.565.10">
    <property type="entry name" value="Histidine kinase-like ATPase, C-terminal domain"/>
    <property type="match status" value="1"/>
</dbReference>
<dbReference type="FunFam" id="3.30.565.10:FF:000016">
    <property type="entry name" value="Chemotaxis protein CheA, putative"/>
    <property type="match status" value="1"/>
</dbReference>
<reference evidence="11" key="1">
    <citation type="submission" date="2012-11" db="EMBL/GenBank/DDBJ databases">
        <authorList>
            <person name="Lucero-Rivera Y.E."/>
            <person name="Tovar-Ramirez D."/>
        </authorList>
    </citation>
    <scope>NUCLEOTIDE SEQUENCE [LARGE SCALE GENOMIC DNA]</scope>
    <source>
        <strain evidence="11">Araruama</strain>
    </source>
</reference>
<evidence type="ECO:0000259" key="9">
    <source>
        <dbReference type="PROSITE" id="PS50851"/>
    </source>
</evidence>
<evidence type="ECO:0000256" key="2">
    <source>
        <dbReference type="ARBA" id="ARBA00012438"/>
    </source>
</evidence>
<comment type="catalytic activity">
    <reaction evidence="1">
        <text>ATP + protein L-histidine = ADP + protein N-phospho-L-histidine.</text>
        <dbReference type="EC" id="2.7.13.3"/>
    </reaction>
</comment>
<feature type="domain" description="CheW-like" evidence="9">
    <location>
        <begin position="280"/>
        <end position="416"/>
    </location>
</feature>
<evidence type="ECO:0000313" key="11">
    <source>
        <dbReference type="Proteomes" id="UP000189670"/>
    </source>
</evidence>
<dbReference type="InterPro" id="IPR002545">
    <property type="entry name" value="CheW-lke_dom"/>
</dbReference>
<keyword evidence="5" id="KW-0418">Kinase</keyword>
<dbReference type="GO" id="GO:0006935">
    <property type="term" value="P:chemotaxis"/>
    <property type="evidence" value="ECO:0007669"/>
    <property type="project" value="InterPro"/>
</dbReference>
<dbReference type="InterPro" id="IPR005467">
    <property type="entry name" value="His_kinase_dom"/>
</dbReference>
<dbReference type="GO" id="GO:0000160">
    <property type="term" value="P:phosphorelay signal transduction system"/>
    <property type="evidence" value="ECO:0007669"/>
    <property type="project" value="InterPro"/>
</dbReference>
<feature type="domain" description="Response regulatory" evidence="8">
    <location>
        <begin position="435"/>
        <end position="552"/>
    </location>
</feature>
<dbReference type="Proteomes" id="UP000189670">
    <property type="component" value="Unassembled WGS sequence"/>
</dbReference>
<dbReference type="SMART" id="SM00448">
    <property type="entry name" value="REC"/>
    <property type="match status" value="1"/>
</dbReference>
<dbReference type="SUPFAM" id="SSF55874">
    <property type="entry name" value="ATPase domain of HSP90 chaperone/DNA topoisomerase II/histidine kinase"/>
    <property type="match status" value="1"/>
</dbReference>
<evidence type="ECO:0000256" key="1">
    <source>
        <dbReference type="ARBA" id="ARBA00000085"/>
    </source>
</evidence>
<evidence type="ECO:0000313" key="10">
    <source>
        <dbReference type="EMBL" id="ETR71221.1"/>
    </source>
</evidence>
<name>A0A1V1P8P1_9BACT</name>
<comment type="caution">
    <text evidence="10">The sequence shown here is derived from an EMBL/GenBank/DDBJ whole genome shotgun (WGS) entry which is preliminary data.</text>
</comment>
<evidence type="ECO:0000256" key="4">
    <source>
        <dbReference type="ARBA" id="ARBA00022679"/>
    </source>
</evidence>
<dbReference type="GO" id="GO:0004673">
    <property type="term" value="F:protein histidine kinase activity"/>
    <property type="evidence" value="ECO:0007669"/>
    <property type="project" value="UniProtKB-EC"/>
</dbReference>
<dbReference type="AlphaFoldDB" id="A0A1V1P8P1"/>
<dbReference type="EC" id="2.7.13.3" evidence="2"/>
<dbReference type="PROSITE" id="PS50110">
    <property type="entry name" value="RESPONSE_REGULATORY"/>
    <property type="match status" value="1"/>
</dbReference>
<dbReference type="Pfam" id="PF00072">
    <property type="entry name" value="Response_reg"/>
    <property type="match status" value="1"/>
</dbReference>
<dbReference type="Pfam" id="PF02518">
    <property type="entry name" value="HATPase_c"/>
    <property type="match status" value="1"/>
</dbReference>
<dbReference type="PROSITE" id="PS50109">
    <property type="entry name" value="HIS_KIN"/>
    <property type="match status" value="1"/>
</dbReference>
<dbReference type="Gene3D" id="3.40.50.2300">
    <property type="match status" value="1"/>
</dbReference>
<evidence type="ECO:0000259" key="7">
    <source>
        <dbReference type="PROSITE" id="PS50109"/>
    </source>
</evidence>
<dbReference type="Pfam" id="PF01584">
    <property type="entry name" value="CheW"/>
    <property type="match status" value="1"/>
</dbReference>
<feature type="domain" description="Histidine kinase" evidence="7">
    <location>
        <begin position="20"/>
        <end position="278"/>
    </location>
</feature>
<keyword evidence="3 6" id="KW-0597">Phosphoprotein</keyword>
<dbReference type="SUPFAM" id="SSF50341">
    <property type="entry name" value="CheW-like"/>
    <property type="match status" value="1"/>
</dbReference>
<protein>
    <recommendedName>
        <fullName evidence="2">histidine kinase</fullName>
        <ecNumber evidence="2">2.7.13.3</ecNumber>
    </recommendedName>
</protein>
<dbReference type="EMBL" id="ATBP01000302">
    <property type="protein sequence ID" value="ETR71221.1"/>
    <property type="molecule type" value="Genomic_DNA"/>
</dbReference>